<proteinExistence type="inferred from homology"/>
<comment type="caution">
    <text evidence="7">The sequence shown here is derived from an EMBL/GenBank/DDBJ whole genome shotgun (WGS) entry which is preliminary data.</text>
</comment>
<gene>
    <name evidence="7" type="ORF">ACFO0B_03495</name>
</gene>
<dbReference type="SUPFAM" id="SSF53474">
    <property type="entry name" value="alpha/beta-Hydrolases"/>
    <property type="match status" value="1"/>
</dbReference>
<accession>A0ABV8DMK5</accession>
<reference evidence="8" key="1">
    <citation type="journal article" date="2019" name="Int. J. Syst. Evol. Microbiol.">
        <title>The Global Catalogue of Microorganisms (GCM) 10K type strain sequencing project: providing services to taxonomists for standard genome sequencing and annotation.</title>
        <authorList>
            <consortium name="The Broad Institute Genomics Platform"/>
            <consortium name="The Broad Institute Genome Sequencing Center for Infectious Disease"/>
            <person name="Wu L."/>
            <person name="Ma J."/>
        </authorList>
    </citation>
    <scope>NUCLEOTIDE SEQUENCE [LARGE SCALE GENOMIC DNA]</scope>
    <source>
        <strain evidence="8">CGMCC 4.7330</strain>
    </source>
</reference>
<feature type="domain" description="Peptidase S33 tripeptidyl aminopeptidase-like C-terminal" evidence="6">
    <location>
        <begin position="385"/>
        <end position="487"/>
    </location>
</feature>
<dbReference type="InterPro" id="IPR000073">
    <property type="entry name" value="AB_hydrolase_1"/>
</dbReference>
<feature type="signal peptide" evidence="4">
    <location>
        <begin position="1"/>
        <end position="23"/>
    </location>
</feature>
<dbReference type="Proteomes" id="UP001595696">
    <property type="component" value="Unassembled WGS sequence"/>
</dbReference>
<dbReference type="InterPro" id="IPR051601">
    <property type="entry name" value="Serine_prot/Carboxylest_S33"/>
</dbReference>
<keyword evidence="2 4" id="KW-0732">Signal</keyword>
<dbReference type="PROSITE" id="PS51257">
    <property type="entry name" value="PROKAR_LIPOPROTEIN"/>
    <property type="match status" value="1"/>
</dbReference>
<keyword evidence="3 7" id="KW-0378">Hydrolase</keyword>
<dbReference type="Gene3D" id="3.40.50.1820">
    <property type="entry name" value="alpha/beta hydrolase"/>
    <property type="match status" value="1"/>
</dbReference>
<comment type="similarity">
    <text evidence="1">Belongs to the peptidase S33 family.</text>
</comment>
<feature type="domain" description="AB hydrolase-1" evidence="5">
    <location>
        <begin position="88"/>
        <end position="273"/>
    </location>
</feature>
<evidence type="ECO:0000256" key="1">
    <source>
        <dbReference type="ARBA" id="ARBA00010088"/>
    </source>
</evidence>
<dbReference type="EMBL" id="JBHSAX010000003">
    <property type="protein sequence ID" value="MFC3961049.1"/>
    <property type="molecule type" value="Genomic_DNA"/>
</dbReference>
<evidence type="ECO:0000313" key="7">
    <source>
        <dbReference type="EMBL" id="MFC3961049.1"/>
    </source>
</evidence>
<evidence type="ECO:0000256" key="2">
    <source>
        <dbReference type="ARBA" id="ARBA00022729"/>
    </source>
</evidence>
<name>A0ABV8DMK5_9NOCA</name>
<organism evidence="7 8">
    <name type="scientific">Nocardia jiangsuensis</name>
    <dbReference type="NCBI Taxonomy" id="1691563"/>
    <lineage>
        <taxon>Bacteria</taxon>
        <taxon>Bacillati</taxon>
        <taxon>Actinomycetota</taxon>
        <taxon>Actinomycetes</taxon>
        <taxon>Mycobacteriales</taxon>
        <taxon>Nocardiaceae</taxon>
        <taxon>Nocardia</taxon>
    </lineage>
</organism>
<sequence>MNGLPRTIAVLAAIVVGATSAAACGTDEPAPPIAWSPCPAEVVAEAAPTRLDCATVPVPLDHTAPASGEIEIMISRLAGPNPDKRRGVLLLNPGGPGGSGLAFPAFLVARGMPASVTDSYDVIGMDTRGIGHSARIECGFTGEGPYVGNLPPYAVDDAAVSARAEVVRGVAQQCADNDPDDRLRHISTADMARDLDAIRAALGEEKASFLGYSYGSALGAAYASMFPDRADRVVLDSIVGDTHLDRDGMRRYALGMEQTFPDFAAWAAERDDTYGLGRTPDEVRAAYLELADRLDREPVDGLTGAIFRGSVFAYLFNERQYPVLAGLWQSLRTGAEPPDTGEVPDLASFDNSWTVFLAVTCNDVDWPEEVRRYRDAVAEDRERYPLYGAAAANIIPCAYWPHEPAEPPVPVLADGPANILLVQNRRDVPTPHRGAELLREKFGDRARLVSVDAAGHGAYLLGENPCANDVTTAYLVDGTLPAADVSCPAS</sequence>
<dbReference type="Pfam" id="PF08386">
    <property type="entry name" value="Abhydrolase_4"/>
    <property type="match status" value="1"/>
</dbReference>
<dbReference type="Pfam" id="PF00561">
    <property type="entry name" value="Abhydrolase_1"/>
    <property type="match status" value="1"/>
</dbReference>
<dbReference type="RefSeq" id="WP_378610808.1">
    <property type="nucleotide sequence ID" value="NZ_JBHSAX010000003.1"/>
</dbReference>
<feature type="chain" id="PRO_5046712991" evidence="4">
    <location>
        <begin position="24"/>
        <end position="490"/>
    </location>
</feature>
<dbReference type="GO" id="GO:0016787">
    <property type="term" value="F:hydrolase activity"/>
    <property type="evidence" value="ECO:0007669"/>
    <property type="project" value="UniProtKB-KW"/>
</dbReference>
<dbReference type="InterPro" id="IPR013595">
    <property type="entry name" value="Pept_S33_TAP-like_C"/>
</dbReference>
<evidence type="ECO:0000313" key="8">
    <source>
        <dbReference type="Proteomes" id="UP001595696"/>
    </source>
</evidence>
<keyword evidence="8" id="KW-1185">Reference proteome</keyword>
<dbReference type="InterPro" id="IPR029058">
    <property type="entry name" value="AB_hydrolase_fold"/>
</dbReference>
<evidence type="ECO:0000259" key="6">
    <source>
        <dbReference type="Pfam" id="PF08386"/>
    </source>
</evidence>
<dbReference type="PANTHER" id="PTHR43248">
    <property type="entry name" value="2-SUCCINYL-6-HYDROXY-2,4-CYCLOHEXADIENE-1-CARBOXYLATE SYNTHASE"/>
    <property type="match status" value="1"/>
</dbReference>
<evidence type="ECO:0000259" key="5">
    <source>
        <dbReference type="Pfam" id="PF00561"/>
    </source>
</evidence>
<evidence type="ECO:0000256" key="3">
    <source>
        <dbReference type="ARBA" id="ARBA00022801"/>
    </source>
</evidence>
<protein>
    <submittedName>
        <fullName evidence="7">Alpha/beta hydrolase</fullName>
    </submittedName>
</protein>
<dbReference type="PANTHER" id="PTHR43248:SF29">
    <property type="entry name" value="TRIPEPTIDYL AMINOPEPTIDASE"/>
    <property type="match status" value="1"/>
</dbReference>
<evidence type="ECO:0000256" key="4">
    <source>
        <dbReference type="SAM" id="SignalP"/>
    </source>
</evidence>